<dbReference type="SUPFAM" id="SSF54637">
    <property type="entry name" value="Thioesterase/thiol ester dehydrase-isomerase"/>
    <property type="match status" value="1"/>
</dbReference>
<dbReference type="EMBL" id="CAWUPB010001160">
    <property type="protein sequence ID" value="CAK7342902.1"/>
    <property type="molecule type" value="Genomic_DNA"/>
</dbReference>
<dbReference type="InterPro" id="IPR044629">
    <property type="entry name" value="GSTL1/2/3"/>
</dbReference>
<dbReference type="Pfam" id="PF13417">
    <property type="entry name" value="GST_N_3"/>
    <property type="match status" value="1"/>
</dbReference>
<evidence type="ECO:0000313" key="2">
    <source>
        <dbReference type="EMBL" id="CAK7342902.1"/>
    </source>
</evidence>
<dbReference type="Gene3D" id="3.40.30.10">
    <property type="entry name" value="Glutaredoxin"/>
    <property type="match status" value="1"/>
</dbReference>
<dbReference type="GO" id="GO:0004364">
    <property type="term" value="F:glutathione transferase activity"/>
    <property type="evidence" value="ECO:0007669"/>
    <property type="project" value="InterPro"/>
</dbReference>
<proteinExistence type="predicted"/>
<dbReference type="Gene3D" id="1.20.1050.10">
    <property type="match status" value="2"/>
</dbReference>
<evidence type="ECO:0000313" key="3">
    <source>
        <dbReference type="Proteomes" id="UP001314170"/>
    </source>
</evidence>
<organism evidence="2 3">
    <name type="scientific">Dovyalis caffra</name>
    <dbReference type="NCBI Taxonomy" id="77055"/>
    <lineage>
        <taxon>Eukaryota</taxon>
        <taxon>Viridiplantae</taxon>
        <taxon>Streptophyta</taxon>
        <taxon>Embryophyta</taxon>
        <taxon>Tracheophyta</taxon>
        <taxon>Spermatophyta</taxon>
        <taxon>Magnoliopsida</taxon>
        <taxon>eudicotyledons</taxon>
        <taxon>Gunneridae</taxon>
        <taxon>Pentapetalae</taxon>
        <taxon>rosids</taxon>
        <taxon>fabids</taxon>
        <taxon>Malpighiales</taxon>
        <taxon>Salicaceae</taxon>
        <taxon>Flacourtieae</taxon>
        <taxon>Dovyalis</taxon>
    </lineage>
</organism>
<evidence type="ECO:0000259" key="1">
    <source>
        <dbReference type="PROSITE" id="PS50404"/>
    </source>
</evidence>
<dbReference type="InterPro" id="IPR002539">
    <property type="entry name" value="MaoC-like_dom"/>
</dbReference>
<dbReference type="InterPro" id="IPR029069">
    <property type="entry name" value="HotDog_dom_sf"/>
</dbReference>
<dbReference type="SUPFAM" id="SSF47616">
    <property type="entry name" value="GST C-terminal domain-like"/>
    <property type="match status" value="1"/>
</dbReference>
<keyword evidence="3" id="KW-1185">Reference proteome</keyword>
<dbReference type="PROSITE" id="PS50404">
    <property type="entry name" value="GST_NTER"/>
    <property type="match status" value="1"/>
</dbReference>
<dbReference type="PANTHER" id="PTHR44328">
    <property type="entry name" value="GLUTATHIONE S-TRANSFERASE L1"/>
    <property type="match status" value="1"/>
</dbReference>
<comment type="caution">
    <text evidence="2">The sequence shown here is derived from an EMBL/GenBank/DDBJ whole genome shotgun (WGS) entry which is preliminary data.</text>
</comment>
<dbReference type="InterPro" id="IPR004045">
    <property type="entry name" value="Glutathione_S-Trfase_N"/>
</dbReference>
<dbReference type="Proteomes" id="UP001314170">
    <property type="component" value="Unassembled WGS sequence"/>
</dbReference>
<name>A0AAV1RZ34_9ROSI</name>
<reference evidence="2 3" key="1">
    <citation type="submission" date="2024-01" db="EMBL/GenBank/DDBJ databases">
        <authorList>
            <person name="Waweru B."/>
        </authorList>
    </citation>
    <scope>NUCLEOTIDE SEQUENCE [LARGE SCALE GENOMIC DNA]</scope>
</reference>
<dbReference type="InterPro" id="IPR036249">
    <property type="entry name" value="Thioredoxin-like_sf"/>
</dbReference>
<feature type="domain" description="GST N-terminal" evidence="1">
    <location>
        <begin position="1"/>
        <end position="79"/>
    </location>
</feature>
<dbReference type="InterPro" id="IPR036282">
    <property type="entry name" value="Glutathione-S-Trfase_C_sf"/>
</dbReference>
<dbReference type="Gene3D" id="3.10.129.10">
    <property type="entry name" value="Hotdog Thioesterase"/>
    <property type="match status" value="1"/>
</dbReference>
<dbReference type="CDD" id="cd03449">
    <property type="entry name" value="R_hydratase"/>
    <property type="match status" value="1"/>
</dbReference>
<sequence>MAAASAISCLDKSVPEKLPPTLDASAEQPSLFDGTTRPAWYAEKVYPQNKVPSLEHNGKIIGESLDLIKYLESNFEGPSLLPEDLAEREFAEGLLSYTDEFIQIVCSSFKGDPVKEAAYIPFVERFGFFLSEEFKYDITAGRPKFAAWIEEVNKIEAYKQTKTDLDFLMEYYKKRFMDQQNRDNRIRGRFRSASIDSKLCFLGTAPPPRKILKAGDNLRQTRIFTNEDVIEYSKVSHDSNPLHFESEFARNAGFEDRLVHGMLVAALFPRIIASHFPGAVYVSQSLHFKSPVFIGDGVVGEVQAANIRENKSRYIVKFLTKCFKNDKLLVIDGEAVAILPTLAVEKVNFVG</sequence>
<accession>A0AAV1RZ34</accession>
<dbReference type="SUPFAM" id="SSF52833">
    <property type="entry name" value="Thioredoxin-like"/>
    <property type="match status" value="1"/>
</dbReference>
<protein>
    <recommendedName>
        <fullName evidence="1">GST N-terminal domain-containing protein</fullName>
    </recommendedName>
</protein>
<dbReference type="PANTHER" id="PTHR44328:SF6">
    <property type="entry name" value="GLUTATHIONE S-TRANSFERASE L1-RELATED"/>
    <property type="match status" value="1"/>
</dbReference>
<dbReference type="AlphaFoldDB" id="A0AAV1RZ34"/>
<gene>
    <name evidence="2" type="ORF">DCAF_LOCUS17033</name>
</gene>
<dbReference type="Pfam" id="PF01575">
    <property type="entry name" value="MaoC_dehydratas"/>
    <property type="match status" value="1"/>
</dbReference>